<keyword evidence="4" id="KW-0346">Stress response</keyword>
<dbReference type="InterPro" id="IPR008978">
    <property type="entry name" value="HSP20-like_chaperone"/>
</dbReference>
<reference evidence="4 5" key="1">
    <citation type="submission" date="2011-11" db="EMBL/GenBank/DDBJ databases">
        <title>Complete sequence of Spirochaeta sp. grapes.</title>
        <authorList>
            <consortium name="US DOE Joint Genome Institute"/>
            <person name="Lucas S."/>
            <person name="Han J."/>
            <person name="Lapidus A."/>
            <person name="Cheng J.-F."/>
            <person name="Goodwin L."/>
            <person name="Pitluck S."/>
            <person name="Peters L."/>
            <person name="Ovchinnikova G."/>
            <person name="Munk A.C."/>
            <person name="Detter J.C."/>
            <person name="Han C."/>
            <person name="Tapia R."/>
            <person name="Land M."/>
            <person name="Hauser L."/>
            <person name="Kyrpides N."/>
            <person name="Ivanova N."/>
            <person name="Pagani I."/>
            <person name="Ritalahtilisa K."/>
            <person name="Loeffler F."/>
            <person name="Woyke T."/>
        </authorList>
    </citation>
    <scope>NUCLEOTIDE SEQUENCE [LARGE SCALE GENOMIC DNA]</scope>
    <source>
        <strain evidence="5">ATCC BAA-1885 / DSM 22778 / Grapes</strain>
    </source>
</reference>
<dbReference type="AlphaFoldDB" id="G8QVB0"/>
<evidence type="ECO:0000256" key="1">
    <source>
        <dbReference type="PROSITE-ProRule" id="PRU00285"/>
    </source>
</evidence>
<dbReference type="KEGG" id="sgp:SpiGrapes_2665"/>
<proteinExistence type="inferred from homology"/>
<evidence type="ECO:0000259" key="3">
    <source>
        <dbReference type="PROSITE" id="PS01031"/>
    </source>
</evidence>
<dbReference type="eggNOG" id="COG0071">
    <property type="taxonomic scope" value="Bacteria"/>
</dbReference>
<keyword evidence="5" id="KW-1185">Reference proteome</keyword>
<accession>G8QVB0</accession>
<evidence type="ECO:0000256" key="2">
    <source>
        <dbReference type="RuleBase" id="RU003616"/>
    </source>
</evidence>
<dbReference type="InterPro" id="IPR031107">
    <property type="entry name" value="Small_HSP"/>
</dbReference>
<dbReference type="OrthoDB" id="327485at2"/>
<evidence type="ECO:0000313" key="5">
    <source>
        <dbReference type="Proteomes" id="UP000005632"/>
    </source>
</evidence>
<gene>
    <name evidence="4" type="ordered locus">SpiGrapes_2665</name>
</gene>
<dbReference type="EMBL" id="CP003155">
    <property type="protein sequence ID" value="AEV30425.1"/>
    <property type="molecule type" value="Genomic_DNA"/>
</dbReference>
<evidence type="ECO:0000313" key="4">
    <source>
        <dbReference type="EMBL" id="AEV30425.1"/>
    </source>
</evidence>
<dbReference type="Gene3D" id="2.60.40.790">
    <property type="match status" value="1"/>
</dbReference>
<dbReference type="Pfam" id="PF00011">
    <property type="entry name" value="HSP20"/>
    <property type="match status" value="1"/>
</dbReference>
<dbReference type="HOGENOM" id="CLU_046737_8_4_12"/>
<dbReference type="RefSeq" id="WP_014271265.1">
    <property type="nucleotide sequence ID" value="NC_016633.1"/>
</dbReference>
<sequence length="143" mass="16535">MKYYVTYNHQNPVSNFESLFNDIWSDWGVSSSKIPPVDIFETSKAYVLEAELAGYKKDEVQVNVDKHVLRLTSSKKSEKTPEGKKALVRERYYKEFERSFSLPEDIDEEAIEGEFADGILTVTLPKKELVKPKQIEVKIKENV</sequence>
<name>G8QVB0_SPHPG</name>
<dbReference type="PANTHER" id="PTHR11527">
    <property type="entry name" value="HEAT-SHOCK PROTEIN 20 FAMILY MEMBER"/>
    <property type="match status" value="1"/>
</dbReference>
<dbReference type="STRING" id="158190.SpiGrapes_2665"/>
<organism evidence="4 5">
    <name type="scientific">Sphaerochaeta pleomorpha (strain ATCC BAA-1885 / DSM 22778 / Grapes)</name>
    <dbReference type="NCBI Taxonomy" id="158190"/>
    <lineage>
        <taxon>Bacteria</taxon>
        <taxon>Pseudomonadati</taxon>
        <taxon>Spirochaetota</taxon>
        <taxon>Spirochaetia</taxon>
        <taxon>Spirochaetales</taxon>
        <taxon>Sphaerochaetaceae</taxon>
        <taxon>Sphaerochaeta</taxon>
    </lineage>
</organism>
<feature type="domain" description="SHSP" evidence="3">
    <location>
        <begin position="28"/>
        <end position="140"/>
    </location>
</feature>
<dbReference type="SUPFAM" id="SSF49764">
    <property type="entry name" value="HSP20-like chaperones"/>
    <property type="match status" value="1"/>
</dbReference>
<dbReference type="PROSITE" id="PS01031">
    <property type="entry name" value="SHSP"/>
    <property type="match status" value="1"/>
</dbReference>
<protein>
    <submittedName>
        <fullName evidence="4">Molecular chaperone (Small heat shock protein)</fullName>
    </submittedName>
</protein>
<dbReference type="Proteomes" id="UP000005632">
    <property type="component" value="Chromosome"/>
</dbReference>
<dbReference type="CDD" id="cd06464">
    <property type="entry name" value="ACD_sHsps-like"/>
    <property type="match status" value="1"/>
</dbReference>
<comment type="similarity">
    <text evidence="1 2">Belongs to the small heat shock protein (HSP20) family.</text>
</comment>
<dbReference type="InterPro" id="IPR002068">
    <property type="entry name" value="A-crystallin/Hsp20_dom"/>
</dbReference>